<feature type="transmembrane region" description="Helical" evidence="6">
    <location>
        <begin position="242"/>
        <end position="260"/>
    </location>
</feature>
<feature type="transmembrane region" description="Helical" evidence="6">
    <location>
        <begin position="281"/>
        <end position="306"/>
    </location>
</feature>
<evidence type="ECO:0000256" key="6">
    <source>
        <dbReference type="SAM" id="Phobius"/>
    </source>
</evidence>
<dbReference type="Pfam" id="PF02133">
    <property type="entry name" value="Transp_cyt_pur"/>
    <property type="match status" value="1"/>
</dbReference>
<organism evidence="7 8">
    <name type="scientific">Meripilus lineatus</name>
    <dbReference type="NCBI Taxonomy" id="2056292"/>
    <lineage>
        <taxon>Eukaryota</taxon>
        <taxon>Fungi</taxon>
        <taxon>Dikarya</taxon>
        <taxon>Basidiomycota</taxon>
        <taxon>Agaricomycotina</taxon>
        <taxon>Agaricomycetes</taxon>
        <taxon>Polyporales</taxon>
        <taxon>Meripilaceae</taxon>
        <taxon>Meripilus</taxon>
    </lineage>
</organism>
<keyword evidence="3 6" id="KW-0812">Transmembrane</keyword>
<feature type="transmembrane region" description="Helical" evidence="6">
    <location>
        <begin position="80"/>
        <end position="105"/>
    </location>
</feature>
<dbReference type="InterPro" id="IPR045225">
    <property type="entry name" value="Uracil/uridine/allantoin_perm"/>
</dbReference>
<keyword evidence="4 6" id="KW-1133">Transmembrane helix</keyword>
<evidence type="ECO:0000256" key="2">
    <source>
        <dbReference type="ARBA" id="ARBA00008974"/>
    </source>
</evidence>
<comment type="caution">
    <text evidence="7">The sequence shown here is derived from an EMBL/GenBank/DDBJ whole genome shotgun (WGS) entry which is preliminary data.</text>
</comment>
<evidence type="ECO:0000313" key="8">
    <source>
        <dbReference type="Proteomes" id="UP001212997"/>
    </source>
</evidence>
<feature type="transmembrane region" description="Helical" evidence="6">
    <location>
        <begin position="416"/>
        <end position="434"/>
    </location>
</feature>
<dbReference type="FunFam" id="1.10.4160.10:FF:000001">
    <property type="entry name" value="Uracil permease, putative"/>
    <property type="match status" value="1"/>
</dbReference>
<reference evidence="7" key="1">
    <citation type="submission" date="2022-07" db="EMBL/GenBank/DDBJ databases">
        <title>Genome Sequence of Physisporinus lineatus.</title>
        <authorList>
            <person name="Buettner E."/>
        </authorList>
    </citation>
    <scope>NUCLEOTIDE SEQUENCE</scope>
    <source>
        <strain evidence="7">VT162</strain>
    </source>
</reference>
<dbReference type="PANTHER" id="PTHR30618">
    <property type="entry name" value="NCS1 FAMILY PURINE/PYRIMIDINE TRANSPORTER"/>
    <property type="match status" value="1"/>
</dbReference>
<dbReference type="EMBL" id="JANAWD010000109">
    <property type="protein sequence ID" value="KAJ3486854.1"/>
    <property type="molecule type" value="Genomic_DNA"/>
</dbReference>
<evidence type="ECO:0000313" key="7">
    <source>
        <dbReference type="EMBL" id="KAJ3486854.1"/>
    </source>
</evidence>
<dbReference type="AlphaFoldDB" id="A0AAD5V635"/>
<feature type="transmembrane region" description="Helical" evidence="6">
    <location>
        <begin position="449"/>
        <end position="469"/>
    </location>
</feature>
<comment type="subcellular location">
    <subcellularLocation>
        <location evidence="1">Membrane</location>
        <topology evidence="1">Multi-pass membrane protein</topology>
    </subcellularLocation>
</comment>
<name>A0AAD5V635_9APHY</name>
<dbReference type="Gene3D" id="1.10.4160.10">
    <property type="entry name" value="Hydantoin permease"/>
    <property type="match status" value="1"/>
</dbReference>
<sequence>MVNLSVSEYFTPSKWVLEPEESTFAPTSRWSNKDMDPVPPAQRTWTTWNYVAYWVSDACNAPAWELASSMLAIGLSWRQALPAIAIGHVIIAIVMVLNGTIGARLHVPFPVLNRSSFGFWFSYFSVISRVALSMFWFGIQTYTGSECVYQMLKAIWPSLARLPNHLPESANITTSGLMCYFLYWLIQFPFMFVSPQKIRWLFVSKAIIVPPTWLAMCIWAFVKVPSSKGFFEQHSSLTGSQLSWGWLSAMNAALGFYSTVAVNIPDFTRYAKNEKAQYIQLAIIPVAFTLCGFIGIAVTSAGEVLYGQILWDPLRLIDKWDNRAAAFFASLSFVLATLGTNISANSLSAANDMTALLPSYINIRRGQIICAIIGGWALVPWEILANAQGFLAFMSGYTVFLGPFAGIMITDNWRAVAAILVSVPPNLPGLINSINPKIHVGGAQYLFDFAWLLGFFSASGTYYVLSVLFPAKETYLDHPILADDASAHEYDAEHKREDQSSLGEKGSVVAEVKSLKL</sequence>
<evidence type="ECO:0000256" key="4">
    <source>
        <dbReference type="ARBA" id="ARBA00022989"/>
    </source>
</evidence>
<dbReference type="InterPro" id="IPR012681">
    <property type="entry name" value="NCS1"/>
</dbReference>
<gene>
    <name evidence="7" type="ORF">NLI96_g3968</name>
</gene>
<protein>
    <recommendedName>
        <fullName evidence="9">Cytosine-purine permease</fullName>
    </recommendedName>
</protein>
<dbReference type="Proteomes" id="UP001212997">
    <property type="component" value="Unassembled WGS sequence"/>
</dbReference>
<dbReference type="CDD" id="cd11482">
    <property type="entry name" value="SLC-NCS1sbd_NRT1-like"/>
    <property type="match status" value="1"/>
</dbReference>
<dbReference type="GO" id="GO:0015205">
    <property type="term" value="F:nucleobase transmembrane transporter activity"/>
    <property type="evidence" value="ECO:0007669"/>
    <property type="project" value="TreeGrafter"/>
</dbReference>
<comment type="similarity">
    <text evidence="2">Belongs to the purine-cytosine permease (2.A.39) family.</text>
</comment>
<feature type="transmembrane region" description="Helical" evidence="6">
    <location>
        <begin position="326"/>
        <end position="347"/>
    </location>
</feature>
<evidence type="ECO:0000256" key="3">
    <source>
        <dbReference type="ARBA" id="ARBA00022692"/>
    </source>
</evidence>
<dbReference type="InterPro" id="IPR001248">
    <property type="entry name" value="Pur-cyt_permease"/>
</dbReference>
<evidence type="ECO:0000256" key="1">
    <source>
        <dbReference type="ARBA" id="ARBA00004141"/>
    </source>
</evidence>
<dbReference type="NCBIfam" id="TIGR00800">
    <property type="entry name" value="ncs1"/>
    <property type="match status" value="1"/>
</dbReference>
<feature type="transmembrane region" description="Helical" evidence="6">
    <location>
        <begin position="172"/>
        <end position="193"/>
    </location>
</feature>
<keyword evidence="5 6" id="KW-0472">Membrane</keyword>
<keyword evidence="8" id="KW-1185">Reference proteome</keyword>
<feature type="transmembrane region" description="Helical" evidence="6">
    <location>
        <begin position="390"/>
        <end position="409"/>
    </location>
</feature>
<accession>A0AAD5V635</accession>
<feature type="transmembrane region" description="Helical" evidence="6">
    <location>
        <begin position="368"/>
        <end position="384"/>
    </location>
</feature>
<feature type="transmembrane region" description="Helical" evidence="6">
    <location>
        <begin position="117"/>
        <end position="139"/>
    </location>
</feature>
<dbReference type="GO" id="GO:0005886">
    <property type="term" value="C:plasma membrane"/>
    <property type="evidence" value="ECO:0007669"/>
    <property type="project" value="TreeGrafter"/>
</dbReference>
<evidence type="ECO:0008006" key="9">
    <source>
        <dbReference type="Google" id="ProtNLM"/>
    </source>
</evidence>
<feature type="transmembrane region" description="Helical" evidence="6">
    <location>
        <begin position="200"/>
        <end position="222"/>
    </location>
</feature>
<proteinExistence type="inferred from homology"/>
<evidence type="ECO:0000256" key="5">
    <source>
        <dbReference type="ARBA" id="ARBA00023136"/>
    </source>
</evidence>
<dbReference type="PANTHER" id="PTHR30618:SF0">
    <property type="entry name" value="PURINE-URACIL PERMEASE NCS1"/>
    <property type="match status" value="1"/>
</dbReference>